<reference evidence="2 3" key="1">
    <citation type="submission" date="2018-07" db="EMBL/GenBank/DDBJ databases">
        <title>Genome sequences of Haloplanus sp. CBA1112.</title>
        <authorList>
            <person name="Kim Y.B."/>
            <person name="Roh S.W."/>
        </authorList>
    </citation>
    <scope>NUCLEOTIDE SEQUENCE [LARGE SCALE GENOMIC DNA]</scope>
    <source>
        <strain evidence="2 3">CBA1112</strain>
    </source>
</reference>
<protein>
    <submittedName>
        <fullName evidence="2">Uncharacterized protein</fullName>
    </submittedName>
</protein>
<dbReference type="AlphaFoldDB" id="A0A345EBB0"/>
<feature type="region of interest" description="Disordered" evidence="1">
    <location>
        <begin position="15"/>
        <end position="35"/>
    </location>
</feature>
<dbReference type="GeneID" id="37286542"/>
<name>A0A345EBB0_9EURY</name>
<dbReference type="Proteomes" id="UP000252985">
    <property type="component" value="Chromosome"/>
</dbReference>
<dbReference type="RefSeq" id="WP_114605402.1">
    <property type="nucleotide sequence ID" value="NZ_CP031148.1"/>
</dbReference>
<gene>
    <name evidence="2" type="ORF">DU484_06150</name>
</gene>
<accession>A0A345EBB0</accession>
<organism evidence="2 3">
    <name type="scientific">Haloplanus rubicundus</name>
    <dbReference type="NCBI Taxonomy" id="1547898"/>
    <lineage>
        <taxon>Archaea</taxon>
        <taxon>Methanobacteriati</taxon>
        <taxon>Methanobacteriota</taxon>
        <taxon>Stenosarchaea group</taxon>
        <taxon>Halobacteria</taxon>
        <taxon>Halobacteriales</taxon>
        <taxon>Haloferacaceae</taxon>
        <taxon>Haloplanus</taxon>
    </lineage>
</organism>
<dbReference type="EMBL" id="CP031148">
    <property type="protein sequence ID" value="AXG09482.1"/>
    <property type="molecule type" value="Genomic_DNA"/>
</dbReference>
<evidence type="ECO:0000313" key="3">
    <source>
        <dbReference type="Proteomes" id="UP000252985"/>
    </source>
</evidence>
<evidence type="ECO:0000256" key="1">
    <source>
        <dbReference type="SAM" id="MobiDB-lite"/>
    </source>
</evidence>
<proteinExistence type="predicted"/>
<dbReference type="KEGG" id="haq:DU484_06150"/>
<evidence type="ECO:0000313" key="2">
    <source>
        <dbReference type="EMBL" id="AXG09482.1"/>
    </source>
</evidence>
<sequence>MARTAQDVIDDLRDVSRTSGGIGPSNFRDQAETAVNTTGSRSRIVELPVDTVHRILTGRSNPFRVAVPAYEQFSSDGTDANTETFNLNHDLIQCPNTQDVVVYIGGSYYGSADAVDYANGTIDVTDPGSNNNVHVFYMPGETATLEVYKATPSSSASANEELYSRPLNLLNQTKQAEQPEYFELNQSALQPFLASDMRLNVYVKAPYEVRFEDPAGDGATPDNMLLHVPVERGASTVAGLKSLIKSDMGSR</sequence>